<dbReference type="Pfam" id="PF02800">
    <property type="entry name" value="Gp_dh_C"/>
    <property type="match status" value="1"/>
</dbReference>
<dbReference type="RefSeq" id="WP_011583659.1">
    <property type="nucleotide sequence ID" value="NC_008255.1"/>
</dbReference>
<evidence type="ECO:0000256" key="9">
    <source>
        <dbReference type="RuleBase" id="RU361160"/>
    </source>
</evidence>
<sequence>MKVAINGFGRIGRISYRALLKKKNIEVVAINDLTDTKTLAHLFKFDSSHGVFDGEVSYDAENLIINGKKVKVLSVKNPADLPWKALGVDVVLESTGFFTEKEKAEAHITAGAKKVIISAPATGDLKTIVLGVNDNILDGSETVISNASCTTNCLAPMVKVLEDNFGIESGFMNTIHAYTSDQRLQDAPHKDLRRARSAALSIIPTSTGAAKALGLVIPSVQGKLNGTSLRVPVPVGSITDFTATLKRTVTKDEINAAFKKAAEEGSLKGYLAYSEDPLVSVDIVGNPASSIFDSELTMVQGNNVKVFGWYDNEFGYSNRTADLIELVGKQIKA</sequence>
<feature type="binding site" evidence="6">
    <location>
        <position position="32"/>
    </location>
    <ligand>
        <name>NAD(+)</name>
        <dbReference type="ChEBI" id="CHEBI:57540"/>
    </ligand>
</feature>
<feature type="binding site" evidence="6">
    <location>
        <begin position="10"/>
        <end position="11"/>
    </location>
    <ligand>
        <name>NAD(+)</name>
        <dbReference type="ChEBI" id="CHEBI:57540"/>
    </ligand>
</feature>
<dbReference type="AlphaFoldDB" id="A0A6N4SMP8"/>
<dbReference type="InterPro" id="IPR036291">
    <property type="entry name" value="NAD(P)-bd_dom_sf"/>
</dbReference>
<dbReference type="CDD" id="cd18126">
    <property type="entry name" value="GAPDH_I_C"/>
    <property type="match status" value="1"/>
</dbReference>
<feature type="binding site" evidence="5">
    <location>
        <begin position="148"/>
        <end position="150"/>
    </location>
    <ligand>
        <name>D-glyceraldehyde 3-phosphate</name>
        <dbReference type="ChEBI" id="CHEBI:59776"/>
    </ligand>
</feature>
<evidence type="ECO:0000313" key="11">
    <source>
        <dbReference type="EMBL" id="ABG57543.1"/>
    </source>
</evidence>
<dbReference type="PIRSF" id="PIRSF000149">
    <property type="entry name" value="GAP_DH"/>
    <property type="match status" value="1"/>
</dbReference>
<dbReference type="SUPFAM" id="SSF51735">
    <property type="entry name" value="NAD(P)-binding Rossmann-fold domains"/>
    <property type="match status" value="1"/>
</dbReference>
<dbReference type="PROSITE" id="PS00071">
    <property type="entry name" value="GAPDH"/>
    <property type="match status" value="1"/>
</dbReference>
<keyword evidence="12" id="KW-1185">Reference proteome</keyword>
<dbReference type="Gene3D" id="3.40.50.720">
    <property type="entry name" value="NAD(P)-binding Rossmann-like Domain"/>
    <property type="match status" value="1"/>
</dbReference>
<accession>A0A6N4SMP8</accession>
<keyword evidence="6" id="KW-0547">Nucleotide-binding</keyword>
<dbReference type="InterPro" id="IPR020828">
    <property type="entry name" value="GlycerAld_3-P_DH_NAD(P)-bd"/>
</dbReference>
<evidence type="ECO:0000256" key="1">
    <source>
        <dbReference type="ARBA" id="ARBA00007406"/>
    </source>
</evidence>
<evidence type="ECO:0000256" key="3">
    <source>
        <dbReference type="ARBA" id="ARBA00023002"/>
    </source>
</evidence>
<evidence type="ECO:0000256" key="6">
    <source>
        <dbReference type="PIRSR" id="PIRSR000149-3"/>
    </source>
</evidence>
<keyword evidence="3 9" id="KW-0560">Oxidoreductase</keyword>
<feature type="binding site" evidence="5">
    <location>
        <position position="230"/>
    </location>
    <ligand>
        <name>D-glyceraldehyde 3-phosphate</name>
        <dbReference type="ChEBI" id="CHEBI:59776"/>
    </ligand>
</feature>
<feature type="site" description="Activates thiol group during catalysis" evidence="7">
    <location>
        <position position="176"/>
    </location>
</feature>
<gene>
    <name evidence="11" type="primary">gap</name>
    <name evidence="11" type="ordered locus">CHU_0251</name>
</gene>
<dbReference type="Proteomes" id="UP000001822">
    <property type="component" value="Chromosome"/>
</dbReference>
<feature type="binding site" evidence="5">
    <location>
        <position position="179"/>
    </location>
    <ligand>
        <name>D-glyceraldehyde 3-phosphate</name>
        <dbReference type="ChEBI" id="CHEBI:59776"/>
    </ligand>
</feature>
<evidence type="ECO:0000256" key="8">
    <source>
        <dbReference type="RuleBase" id="RU000397"/>
    </source>
</evidence>
<dbReference type="GO" id="GO:0050661">
    <property type="term" value="F:NADP binding"/>
    <property type="evidence" value="ECO:0007669"/>
    <property type="project" value="InterPro"/>
</dbReference>
<feature type="domain" description="Glyceraldehyde 3-phosphate dehydrogenase NAD(P) binding" evidence="10">
    <location>
        <begin position="1"/>
        <end position="149"/>
    </location>
</feature>
<dbReference type="FunFam" id="3.40.50.720:FF:000001">
    <property type="entry name" value="Glyceraldehyde-3-phosphate dehydrogenase"/>
    <property type="match status" value="1"/>
</dbReference>
<dbReference type="GO" id="GO:0006006">
    <property type="term" value="P:glucose metabolic process"/>
    <property type="evidence" value="ECO:0007669"/>
    <property type="project" value="InterPro"/>
</dbReference>
<dbReference type="SMART" id="SM00846">
    <property type="entry name" value="Gp_dh_N"/>
    <property type="match status" value="1"/>
</dbReference>
<keyword evidence="6" id="KW-0520">NAD</keyword>
<dbReference type="NCBIfam" id="TIGR01534">
    <property type="entry name" value="GAPDH-I"/>
    <property type="match status" value="1"/>
</dbReference>
<dbReference type="GO" id="GO:0051287">
    <property type="term" value="F:NAD binding"/>
    <property type="evidence" value="ECO:0007669"/>
    <property type="project" value="InterPro"/>
</dbReference>
<dbReference type="PRINTS" id="PR00078">
    <property type="entry name" value="G3PDHDRGNASE"/>
</dbReference>
<dbReference type="InterPro" id="IPR020829">
    <property type="entry name" value="GlycerAld_3-P_DH_cat"/>
</dbReference>
<evidence type="ECO:0000256" key="5">
    <source>
        <dbReference type="PIRSR" id="PIRSR000149-2"/>
    </source>
</evidence>
<dbReference type="Pfam" id="PF00044">
    <property type="entry name" value="Gp_dh_N"/>
    <property type="match status" value="1"/>
</dbReference>
<dbReference type="FunFam" id="3.30.360.10:FF:000002">
    <property type="entry name" value="Glyceraldehyde-3-phosphate dehydrogenase"/>
    <property type="match status" value="1"/>
</dbReference>
<comment type="similarity">
    <text evidence="1 8">Belongs to the glyceraldehyde-3-phosphate dehydrogenase family.</text>
</comment>
<evidence type="ECO:0000256" key="4">
    <source>
        <dbReference type="PIRSR" id="PIRSR000149-1"/>
    </source>
</evidence>
<dbReference type="KEGG" id="chu:CHU_0251"/>
<dbReference type="Gene3D" id="3.30.360.10">
    <property type="entry name" value="Dihydrodipicolinate Reductase, domain 2"/>
    <property type="match status" value="1"/>
</dbReference>
<dbReference type="PANTHER" id="PTHR43148">
    <property type="entry name" value="GLYCERALDEHYDE-3-PHOSPHATE DEHYDROGENASE 2"/>
    <property type="match status" value="1"/>
</dbReference>
<feature type="binding site" evidence="5">
    <location>
        <begin position="207"/>
        <end position="208"/>
    </location>
    <ligand>
        <name>D-glyceraldehyde 3-phosphate</name>
        <dbReference type="ChEBI" id="CHEBI:59776"/>
    </ligand>
</feature>
<evidence type="ECO:0000256" key="2">
    <source>
        <dbReference type="ARBA" id="ARBA00011881"/>
    </source>
</evidence>
<dbReference type="SUPFAM" id="SSF55347">
    <property type="entry name" value="Glyceraldehyde-3-phosphate dehydrogenase-like, C-terminal domain"/>
    <property type="match status" value="1"/>
</dbReference>
<organism evidence="11 12">
    <name type="scientific">Cytophaga hutchinsonii (strain ATCC 33406 / DSM 1761 / CIP 103989 / NBRC 15051 / NCIMB 9469 / D465)</name>
    <dbReference type="NCBI Taxonomy" id="269798"/>
    <lineage>
        <taxon>Bacteria</taxon>
        <taxon>Pseudomonadati</taxon>
        <taxon>Bacteroidota</taxon>
        <taxon>Cytophagia</taxon>
        <taxon>Cytophagales</taxon>
        <taxon>Cytophagaceae</taxon>
        <taxon>Cytophaga</taxon>
    </lineage>
</organism>
<proteinExistence type="inferred from homology"/>
<dbReference type="GO" id="GO:0016620">
    <property type="term" value="F:oxidoreductase activity, acting on the aldehyde or oxo group of donors, NAD or NADP as acceptor"/>
    <property type="evidence" value="ECO:0007669"/>
    <property type="project" value="InterPro"/>
</dbReference>
<name>A0A6N4SMP8_CYTH3</name>
<evidence type="ECO:0000256" key="7">
    <source>
        <dbReference type="PIRSR" id="PIRSR000149-4"/>
    </source>
</evidence>
<reference evidence="11 12" key="1">
    <citation type="journal article" date="2007" name="Appl. Environ. Microbiol.">
        <title>Genome sequence of the cellulolytic gliding bacterium Cytophaga hutchinsonii.</title>
        <authorList>
            <person name="Xie G."/>
            <person name="Bruce D.C."/>
            <person name="Challacombe J.F."/>
            <person name="Chertkov O."/>
            <person name="Detter J.C."/>
            <person name="Gilna P."/>
            <person name="Han C.S."/>
            <person name="Lucas S."/>
            <person name="Misra M."/>
            <person name="Myers G.L."/>
            <person name="Richardson P."/>
            <person name="Tapia R."/>
            <person name="Thayer N."/>
            <person name="Thompson L.S."/>
            <person name="Brettin T.S."/>
            <person name="Henrissat B."/>
            <person name="Wilson D.B."/>
            <person name="McBride M.J."/>
        </authorList>
    </citation>
    <scope>NUCLEOTIDE SEQUENCE [LARGE SCALE GENOMIC DNA]</scope>
    <source>
        <strain evidence="12">ATCC 33406 / DSM 1761 / CIP 103989 / NBRC 15051 / NCIMB 9469 / D465</strain>
    </source>
</reference>
<comment type="subunit">
    <text evidence="2">Homotetramer.</text>
</comment>
<feature type="active site" description="Nucleophile" evidence="4">
    <location>
        <position position="149"/>
    </location>
</feature>
<evidence type="ECO:0000313" key="12">
    <source>
        <dbReference type="Proteomes" id="UP000001822"/>
    </source>
</evidence>
<feature type="binding site" evidence="6">
    <location>
        <position position="118"/>
    </location>
    <ligand>
        <name>NAD(+)</name>
        <dbReference type="ChEBI" id="CHEBI:57540"/>
    </ligand>
</feature>
<feature type="binding site" evidence="6">
    <location>
        <position position="312"/>
    </location>
    <ligand>
        <name>NAD(+)</name>
        <dbReference type="ChEBI" id="CHEBI:57540"/>
    </ligand>
</feature>
<dbReference type="InterPro" id="IPR006424">
    <property type="entry name" value="Glyceraldehyde-3-P_DH_1"/>
</dbReference>
<dbReference type="OrthoDB" id="9803304at2"/>
<evidence type="ECO:0000259" key="10">
    <source>
        <dbReference type="SMART" id="SM00846"/>
    </source>
</evidence>
<dbReference type="InterPro" id="IPR020831">
    <property type="entry name" value="GlycerAld/Erythrose_P_DH"/>
</dbReference>
<dbReference type="EC" id="1.2.1.-" evidence="9"/>
<dbReference type="EMBL" id="CP000383">
    <property type="protein sequence ID" value="ABG57543.1"/>
    <property type="molecule type" value="Genomic_DNA"/>
</dbReference>
<dbReference type="InterPro" id="IPR020830">
    <property type="entry name" value="GlycerAld_3-P_DH_AS"/>
</dbReference>
<dbReference type="CDD" id="cd05214">
    <property type="entry name" value="GAPDH_I_N"/>
    <property type="match status" value="1"/>
</dbReference>
<protein>
    <recommendedName>
        <fullName evidence="9">Glyceraldehyde-3-phosphate dehydrogenase</fullName>
        <ecNumber evidence="9">1.2.1.-</ecNumber>
    </recommendedName>
</protein>